<evidence type="ECO:0000256" key="8">
    <source>
        <dbReference type="ARBA" id="ARBA00022975"/>
    </source>
</evidence>
<dbReference type="PROSITE" id="PS00482">
    <property type="entry name" value="DIHYDROOROTASE_1"/>
    <property type="match status" value="1"/>
</dbReference>
<evidence type="ECO:0000313" key="11">
    <source>
        <dbReference type="Proteomes" id="UP000241462"/>
    </source>
</evidence>
<dbReference type="AlphaFoldDB" id="A0A2T3A2T9"/>
<protein>
    <recommendedName>
        <fullName evidence="4">dihydroorotase</fullName>
        <ecNumber evidence="4">3.5.2.3</ecNumber>
    </recommendedName>
</protein>
<accession>A0A2T3A2T9</accession>
<comment type="cofactor">
    <cofactor evidence="1">
        <name>Zn(2+)</name>
        <dbReference type="ChEBI" id="CHEBI:29105"/>
    </cofactor>
</comment>
<keyword evidence="11" id="KW-1185">Reference proteome</keyword>
<dbReference type="NCBIfam" id="TIGR00856">
    <property type="entry name" value="pyrC_dimer"/>
    <property type="match status" value="1"/>
</dbReference>
<dbReference type="InterPro" id="IPR004721">
    <property type="entry name" value="DHOdimr"/>
</dbReference>
<evidence type="ECO:0000256" key="6">
    <source>
        <dbReference type="ARBA" id="ARBA00022801"/>
    </source>
</evidence>
<evidence type="ECO:0000256" key="5">
    <source>
        <dbReference type="ARBA" id="ARBA00022723"/>
    </source>
</evidence>
<dbReference type="GO" id="GO:0004151">
    <property type="term" value="F:dihydroorotase activity"/>
    <property type="evidence" value="ECO:0007669"/>
    <property type="project" value="UniProtKB-EC"/>
</dbReference>
<comment type="similarity">
    <text evidence="3">Belongs to the metallo-dependent hydrolases superfamily. DHOase family. Class II DHOase subfamily.</text>
</comment>
<evidence type="ECO:0000256" key="1">
    <source>
        <dbReference type="ARBA" id="ARBA00001947"/>
    </source>
</evidence>
<keyword evidence="8" id="KW-0665">Pyrimidine biosynthesis</keyword>
<gene>
    <name evidence="10" type="ORF">BD289DRAFT_461974</name>
</gene>
<dbReference type="PIRSF" id="PIRSF001237">
    <property type="entry name" value="DHOdimr"/>
    <property type="match status" value="1"/>
</dbReference>
<dbReference type="UniPathway" id="UPA00070">
    <property type="reaction ID" value="UER00117"/>
</dbReference>
<evidence type="ECO:0000256" key="3">
    <source>
        <dbReference type="ARBA" id="ARBA00005631"/>
    </source>
</evidence>
<dbReference type="OrthoDB" id="1670005at2759"/>
<proteinExistence type="inferred from homology"/>
<evidence type="ECO:0000256" key="7">
    <source>
        <dbReference type="ARBA" id="ARBA00022833"/>
    </source>
</evidence>
<keyword evidence="7" id="KW-0862">Zinc</keyword>
<evidence type="ECO:0000259" key="9">
    <source>
        <dbReference type="Pfam" id="PF04909"/>
    </source>
</evidence>
<keyword evidence="6" id="KW-0378">Hydrolase</keyword>
<feature type="domain" description="Amidohydrolase-related" evidence="9">
    <location>
        <begin position="86"/>
        <end position="180"/>
    </location>
</feature>
<dbReference type="STRING" id="2025994.A0A2T3A2T9"/>
<dbReference type="Gene3D" id="3.20.20.140">
    <property type="entry name" value="Metal-dependent hydrolases"/>
    <property type="match status" value="1"/>
</dbReference>
<evidence type="ECO:0000256" key="2">
    <source>
        <dbReference type="ARBA" id="ARBA00004880"/>
    </source>
</evidence>
<dbReference type="FunCoup" id="A0A2T3A2T9">
    <property type="interactions" value="259"/>
</dbReference>
<evidence type="ECO:0000256" key="4">
    <source>
        <dbReference type="ARBA" id="ARBA00012860"/>
    </source>
</evidence>
<dbReference type="InterPro" id="IPR006680">
    <property type="entry name" value="Amidohydro-rel"/>
</dbReference>
<evidence type="ECO:0000313" key="10">
    <source>
        <dbReference type="EMBL" id="PSR81844.1"/>
    </source>
</evidence>
<keyword evidence="5" id="KW-0479">Metal-binding</keyword>
<dbReference type="EC" id="3.5.2.3" evidence="4"/>
<dbReference type="PANTHER" id="PTHR43137:SF1">
    <property type="entry name" value="DIHYDROOROTASE"/>
    <property type="match status" value="1"/>
</dbReference>
<dbReference type="PROSITE" id="PS00483">
    <property type="entry name" value="DIHYDROOROTASE_2"/>
    <property type="match status" value="1"/>
</dbReference>
<name>A0A2T3A2T9_9PEZI</name>
<dbReference type="Pfam" id="PF04909">
    <property type="entry name" value="Amidohydro_2"/>
    <property type="match status" value="1"/>
</dbReference>
<dbReference type="InParanoid" id="A0A2T3A2T9"/>
<dbReference type="GO" id="GO:0005737">
    <property type="term" value="C:cytoplasm"/>
    <property type="evidence" value="ECO:0007669"/>
    <property type="project" value="TreeGrafter"/>
</dbReference>
<dbReference type="Proteomes" id="UP000241462">
    <property type="component" value="Unassembled WGS sequence"/>
</dbReference>
<reference evidence="10 11" key="1">
    <citation type="journal article" date="2018" name="Mycol. Prog.">
        <title>Coniella lustricola, a new species from submerged detritus.</title>
        <authorList>
            <person name="Raudabaugh D.B."/>
            <person name="Iturriaga T."/>
            <person name="Carver A."/>
            <person name="Mondo S."/>
            <person name="Pangilinan J."/>
            <person name="Lipzen A."/>
            <person name="He G."/>
            <person name="Amirebrahimi M."/>
            <person name="Grigoriev I.V."/>
            <person name="Miller A.N."/>
        </authorList>
    </citation>
    <scope>NUCLEOTIDE SEQUENCE [LARGE SCALE GENOMIC DNA]</scope>
    <source>
        <strain evidence="10 11">B22-T-1</strain>
    </source>
</reference>
<dbReference type="GO" id="GO:0046872">
    <property type="term" value="F:metal ion binding"/>
    <property type="evidence" value="ECO:0007669"/>
    <property type="project" value="UniProtKB-KW"/>
</dbReference>
<dbReference type="EMBL" id="KZ678492">
    <property type="protein sequence ID" value="PSR81844.1"/>
    <property type="molecule type" value="Genomic_DNA"/>
</dbReference>
<dbReference type="PANTHER" id="PTHR43137">
    <property type="entry name" value="DIHYDROOROTASE"/>
    <property type="match status" value="1"/>
</dbReference>
<comment type="pathway">
    <text evidence="2">Pyrimidine metabolism; UMP biosynthesis via de novo pathway; (S)-dihydroorotate from bicarbonate: step 3/3.</text>
</comment>
<dbReference type="GO" id="GO:0006207">
    <property type="term" value="P:'de novo' pyrimidine nucleobase biosynthetic process"/>
    <property type="evidence" value="ECO:0007669"/>
    <property type="project" value="TreeGrafter"/>
</dbReference>
<dbReference type="FunFam" id="3.20.20.140:FF:000041">
    <property type="entry name" value="Dihydroorotase, variant"/>
    <property type="match status" value="1"/>
</dbReference>
<dbReference type="InterPro" id="IPR002195">
    <property type="entry name" value="Dihydroorotase_CS"/>
</dbReference>
<dbReference type="HAMAP" id="MF_00219">
    <property type="entry name" value="PyrC_classII"/>
    <property type="match status" value="1"/>
</dbReference>
<organism evidence="10 11">
    <name type="scientific">Coniella lustricola</name>
    <dbReference type="NCBI Taxonomy" id="2025994"/>
    <lineage>
        <taxon>Eukaryota</taxon>
        <taxon>Fungi</taxon>
        <taxon>Dikarya</taxon>
        <taxon>Ascomycota</taxon>
        <taxon>Pezizomycotina</taxon>
        <taxon>Sordariomycetes</taxon>
        <taxon>Sordariomycetidae</taxon>
        <taxon>Diaporthales</taxon>
        <taxon>Schizoparmaceae</taxon>
        <taxon>Coniella</taxon>
    </lineage>
</organism>
<sequence>MPLATRYELPAAADFHVHLRDGAMAAAVVPTVRQGGVNVAYVMPNLVPPVTTVSQAQAYKSRLQHLDPSVTYLMTLYLHPTITPDVVREAKKAGIAGIKSYPQGLTTNSESGVTDYAAFYPVFAAMEEEGLVLNIHGECASDHKKNITIMNAEASFLPTLKEIHNRFPKLRIVLEHCTTADAVKAVEACGETVVGTITAHHLFLIVDDWAGDVFHYCKPVAKMPNDRLALLKAFVTSRGKFFLGTDSAPHDISAKKGPGNTAAGVFTQPYAVPYILTALEEAIARGDISEDQVTQELLEGFLGGWGRKFYGVEDSEEGAKKGERIVVEKKDEVVAESFKGEGGIEVVPFRKGQKTWSVSWA</sequence>
<dbReference type="SUPFAM" id="SSF51556">
    <property type="entry name" value="Metallo-dependent hydrolases"/>
    <property type="match status" value="1"/>
</dbReference>
<dbReference type="GO" id="GO:0044205">
    <property type="term" value="P:'de novo' UMP biosynthetic process"/>
    <property type="evidence" value="ECO:0007669"/>
    <property type="project" value="UniProtKB-UniPathway"/>
</dbReference>
<dbReference type="InterPro" id="IPR032466">
    <property type="entry name" value="Metal_Hydrolase"/>
</dbReference>